<dbReference type="VEuPathDB" id="MicrosporidiaDB:G9O61_00g002780"/>
<evidence type="ECO:0000256" key="1">
    <source>
        <dbReference type="ARBA" id="ARBA00022980"/>
    </source>
</evidence>
<dbReference type="GO" id="GO:0005840">
    <property type="term" value="C:ribosome"/>
    <property type="evidence" value="ECO:0007669"/>
    <property type="project" value="UniProtKB-KW"/>
</dbReference>
<dbReference type="Pfam" id="PF01282">
    <property type="entry name" value="Ribosomal_S24e"/>
    <property type="match status" value="1"/>
</dbReference>
<dbReference type="GO" id="GO:0006412">
    <property type="term" value="P:translation"/>
    <property type="evidence" value="ECO:0007669"/>
    <property type="project" value="InterPro"/>
</dbReference>
<dbReference type="OrthoDB" id="5571754at2759"/>
<keyword evidence="5" id="KW-1185">Reference proteome</keyword>
<dbReference type="Gene3D" id="3.30.70.3370">
    <property type="match status" value="1"/>
</dbReference>
<comment type="caution">
    <text evidence="4">The sequence shown here is derived from an EMBL/GenBank/DDBJ whole genome shotgun (WGS) entry which is preliminary data.</text>
</comment>
<dbReference type="InterPro" id="IPR012678">
    <property type="entry name" value="Ribosomal_uL23/eL15/eS24_sf"/>
</dbReference>
<evidence type="ECO:0000256" key="2">
    <source>
        <dbReference type="ARBA" id="ARBA00023274"/>
    </source>
</evidence>
<sequence length="133" mass="15430">MSANCELEILLQKSNELLSRKELNLKIHHEESAVPPKKIITEKLSKLFQTKADNIIVYDITNCPGTHSSIGKVNIYSNLDDLKKVEKSYMVTRKTGEATLRKPRRTRKDERKKAYKRFGTVKRAMKKAERKNK</sequence>
<dbReference type="EMBL" id="JPQZ01000111">
    <property type="protein sequence ID" value="KKO74140.1"/>
    <property type="molecule type" value="Genomic_DNA"/>
</dbReference>
<accession>A0A0F9WB57</accession>
<dbReference type="VEuPathDB" id="MicrosporidiaDB:NCER_102181"/>
<feature type="compositionally biased region" description="Basic residues" evidence="3">
    <location>
        <begin position="113"/>
        <end position="133"/>
    </location>
</feature>
<evidence type="ECO:0000256" key="3">
    <source>
        <dbReference type="SAM" id="MobiDB-lite"/>
    </source>
</evidence>
<proteinExistence type="inferred from homology"/>
<dbReference type="InterPro" id="IPR053709">
    <property type="entry name" value="eRP_eS24_sf"/>
</dbReference>
<dbReference type="GO" id="GO:1990904">
    <property type="term" value="C:ribonucleoprotein complex"/>
    <property type="evidence" value="ECO:0007669"/>
    <property type="project" value="UniProtKB-KW"/>
</dbReference>
<keyword evidence="2" id="KW-0687">Ribonucleoprotein</keyword>
<gene>
    <name evidence="4" type="ORF">AAJ76_1110002804</name>
</gene>
<dbReference type="HAMAP" id="MF_00545">
    <property type="entry name" value="Ribosomal_eS24"/>
    <property type="match status" value="1"/>
</dbReference>
<evidence type="ECO:0000313" key="5">
    <source>
        <dbReference type="Proteomes" id="UP000034350"/>
    </source>
</evidence>
<dbReference type="Proteomes" id="UP000034350">
    <property type="component" value="Unassembled WGS sequence"/>
</dbReference>
<dbReference type="RefSeq" id="XP_024329882.1">
    <property type="nucleotide sequence ID" value="XM_024473789.1"/>
</dbReference>
<dbReference type="AlphaFoldDB" id="A0A0F9WB57"/>
<dbReference type="GO" id="GO:0003735">
    <property type="term" value="F:structural constituent of ribosome"/>
    <property type="evidence" value="ECO:0007669"/>
    <property type="project" value="InterPro"/>
</dbReference>
<evidence type="ECO:0000313" key="4">
    <source>
        <dbReference type="EMBL" id="KKO74140.1"/>
    </source>
</evidence>
<organism evidence="4 5">
    <name type="scientific">Vairimorpha ceranae</name>
    <dbReference type="NCBI Taxonomy" id="40302"/>
    <lineage>
        <taxon>Eukaryota</taxon>
        <taxon>Fungi</taxon>
        <taxon>Fungi incertae sedis</taxon>
        <taxon>Microsporidia</taxon>
        <taxon>Nosematidae</taxon>
        <taxon>Vairimorpha</taxon>
    </lineage>
</organism>
<feature type="region of interest" description="Disordered" evidence="3">
    <location>
        <begin position="95"/>
        <end position="133"/>
    </location>
</feature>
<dbReference type="PANTHER" id="PTHR10496">
    <property type="entry name" value="40S RIBOSOMAL PROTEIN S24"/>
    <property type="match status" value="1"/>
</dbReference>
<keyword evidence="1 4" id="KW-0689">Ribosomal protein</keyword>
<name>A0A0F9WB57_9MICR</name>
<dbReference type="SUPFAM" id="SSF54189">
    <property type="entry name" value="Ribosomal proteins S24e, L23 and L15e"/>
    <property type="match status" value="1"/>
</dbReference>
<dbReference type="GeneID" id="36318686"/>
<dbReference type="InterPro" id="IPR001976">
    <property type="entry name" value="Ribosomal_eS24"/>
</dbReference>
<dbReference type="VEuPathDB" id="MicrosporidiaDB:AAJ76_1110002804"/>
<reference evidence="4 5" key="1">
    <citation type="journal article" date="2015" name="Environ. Microbiol.">
        <title>Genome analyses suggest the presence of polyploidy and recent human-driven expansions in eight global populations of the honeybee pathogen Nosema ceranae.</title>
        <authorList>
            <person name="Pelin A."/>
            <person name="Selman M."/>
            <person name="Aris-Brosou S."/>
            <person name="Farinelli L."/>
            <person name="Corradi N."/>
        </authorList>
    </citation>
    <scope>NUCLEOTIDE SEQUENCE [LARGE SCALE GENOMIC DNA]</scope>
    <source>
        <strain evidence="4 5">PA08 1199</strain>
    </source>
</reference>
<protein>
    <submittedName>
        <fullName evidence="4">40s ribosomal protein s24</fullName>
    </submittedName>
</protein>